<evidence type="ECO:0000313" key="1">
    <source>
        <dbReference type="EMBL" id="EDO61212.1"/>
    </source>
</evidence>
<dbReference type="HOGENOM" id="CLU_2408060_0_0_9"/>
<organism evidence="1 2">
    <name type="scientific">[Clostridium] leptum DSM 753</name>
    <dbReference type="NCBI Taxonomy" id="428125"/>
    <lineage>
        <taxon>Bacteria</taxon>
        <taxon>Bacillati</taxon>
        <taxon>Bacillota</taxon>
        <taxon>Clostridia</taxon>
        <taxon>Eubacteriales</taxon>
        <taxon>Oscillospiraceae</taxon>
        <taxon>Oscillospiraceae incertae sedis</taxon>
    </lineage>
</organism>
<accession>A7VSR6</accession>
<name>A7VSR6_9FIRM</name>
<reference evidence="1 2" key="2">
    <citation type="submission" date="2007-08" db="EMBL/GenBank/DDBJ databases">
        <authorList>
            <person name="Fulton L."/>
            <person name="Clifton S."/>
            <person name="Fulton B."/>
            <person name="Xu J."/>
            <person name="Minx P."/>
            <person name="Pepin K.H."/>
            <person name="Johnson M."/>
            <person name="Thiruvilangam P."/>
            <person name="Bhonagiri V."/>
            <person name="Nash W.E."/>
            <person name="Wang C."/>
            <person name="Mardis E.R."/>
            <person name="Wilson R.K."/>
        </authorList>
    </citation>
    <scope>NUCLEOTIDE SEQUENCE [LARGE SCALE GENOMIC DNA]</scope>
    <source>
        <strain evidence="1 2">DSM 753</strain>
    </source>
</reference>
<comment type="caution">
    <text evidence="1">The sequence shown here is derived from an EMBL/GenBank/DDBJ whole genome shotgun (WGS) entry which is preliminary data.</text>
</comment>
<sequence length="92" mass="10690">MLPYRERGRPGQRRLRCGVLLLQGNIRCSSISAYGSVRLYKKKLRPLAHAPARTAPCRQKISRYGKIRFYYTINYRPALLGLVRKIKPEESI</sequence>
<dbReference type="AlphaFoldDB" id="A7VSR6"/>
<dbReference type="Proteomes" id="UP000003490">
    <property type="component" value="Unassembled WGS sequence"/>
</dbReference>
<reference evidence="1 2" key="1">
    <citation type="submission" date="2007-08" db="EMBL/GenBank/DDBJ databases">
        <title>Draft genome sequence of Clostridium leptum (DSM 753).</title>
        <authorList>
            <person name="Sudarsanam P."/>
            <person name="Ley R."/>
            <person name="Guruge J."/>
            <person name="Turnbaugh P.J."/>
            <person name="Mahowald M."/>
            <person name="Liep D."/>
            <person name="Gordon J."/>
        </authorList>
    </citation>
    <scope>NUCLEOTIDE SEQUENCE [LARGE SCALE GENOMIC DNA]</scope>
    <source>
        <strain evidence="1 2">DSM 753</strain>
    </source>
</reference>
<proteinExistence type="predicted"/>
<protein>
    <submittedName>
        <fullName evidence="1">Uncharacterized protein</fullName>
    </submittedName>
</protein>
<dbReference type="EMBL" id="ABCB02000018">
    <property type="protein sequence ID" value="EDO61212.1"/>
    <property type="molecule type" value="Genomic_DNA"/>
</dbReference>
<evidence type="ECO:0000313" key="2">
    <source>
        <dbReference type="Proteomes" id="UP000003490"/>
    </source>
</evidence>
<gene>
    <name evidence="1" type="ORF">CLOLEP_01607</name>
</gene>